<evidence type="ECO:0000256" key="8">
    <source>
        <dbReference type="ARBA" id="ARBA00023136"/>
    </source>
</evidence>
<evidence type="ECO:0000313" key="12">
    <source>
        <dbReference type="EMBL" id="KAJ4396297.1"/>
    </source>
</evidence>
<dbReference type="OrthoDB" id="4037694at2759"/>
<dbReference type="EMBL" id="JAPEVB010000001">
    <property type="protein sequence ID" value="KAJ4396297.1"/>
    <property type="molecule type" value="Genomic_DNA"/>
</dbReference>
<comment type="subcellular location">
    <subcellularLocation>
        <location evidence="2">Membrane</location>
    </subcellularLocation>
    <subcellularLocation>
        <location evidence="11">Mitochondrion inner membrane</location>
        <topology evidence="11">Single-pass membrane protein</topology>
    </subcellularLocation>
</comment>
<name>A0A9W8Z456_9PEZI</name>
<dbReference type="AlphaFoldDB" id="A0A9W8Z456"/>
<comment type="caution">
    <text evidence="12">The sequence shown here is derived from an EMBL/GenBank/DDBJ whole genome shotgun (WGS) entry which is preliminary data.</text>
</comment>
<reference evidence="12" key="1">
    <citation type="submission" date="2022-10" db="EMBL/GenBank/DDBJ databases">
        <title>Tapping the CABI collections for fungal endophytes: first genome assemblies for Collariella, Neodidymelliopsis, Ascochyta clinopodiicola, Didymella pomorum, Didymosphaeria variabile, Neocosmospora piperis and Neocucurbitaria cava.</title>
        <authorList>
            <person name="Hill R."/>
        </authorList>
    </citation>
    <scope>NUCLEOTIDE SEQUENCE</scope>
    <source>
        <strain evidence="12">IMI 355082</strain>
    </source>
</reference>
<comment type="subunit">
    <text evidence="11">Component of the mitochondrial contact site and cristae organizing system (MICOS) complex.</text>
</comment>
<comment type="function">
    <text evidence="1 11">Component of the MICOS complex, a large protein complex of the mitochondrial inner membrane that plays crucial roles in the maintenance of crista junctions, inner membrane architecture, and formation of contact sites to the outer membrane.</text>
</comment>
<evidence type="ECO:0000313" key="13">
    <source>
        <dbReference type="Proteomes" id="UP001140453"/>
    </source>
</evidence>
<proteinExistence type="inferred from homology"/>
<dbReference type="InterPro" id="IPR031463">
    <property type="entry name" value="Mic12"/>
</dbReference>
<gene>
    <name evidence="12" type="ORF">N0V93_000516</name>
</gene>
<accession>A0A9W8Z456</accession>
<comment type="similarity">
    <text evidence="3 11">Belongs to the MICOS complex subunit Mic12 family.</text>
</comment>
<organism evidence="12 13">
    <name type="scientific">Gnomoniopsis smithogilvyi</name>
    <dbReference type="NCBI Taxonomy" id="1191159"/>
    <lineage>
        <taxon>Eukaryota</taxon>
        <taxon>Fungi</taxon>
        <taxon>Dikarya</taxon>
        <taxon>Ascomycota</taxon>
        <taxon>Pezizomycotina</taxon>
        <taxon>Sordariomycetes</taxon>
        <taxon>Sordariomycetidae</taxon>
        <taxon>Diaporthales</taxon>
        <taxon>Gnomoniaceae</taxon>
        <taxon>Gnomoniopsis</taxon>
    </lineage>
</organism>
<dbReference type="Pfam" id="PF17050">
    <property type="entry name" value="AIM5"/>
    <property type="match status" value="1"/>
</dbReference>
<dbReference type="GO" id="GO:0042407">
    <property type="term" value="P:cristae formation"/>
    <property type="evidence" value="ECO:0007669"/>
    <property type="project" value="InterPro"/>
</dbReference>
<keyword evidence="13" id="KW-1185">Reference proteome</keyword>
<evidence type="ECO:0000256" key="5">
    <source>
        <dbReference type="ARBA" id="ARBA00022692"/>
    </source>
</evidence>
<sequence length="261" mass="28777">MGFTTGFTGGVTLVLGAAYLTLQSHQIIRQRQAETLRAQAYILNSLSYIPASAPPPKTIAEELALLEHQQELLAKAHRRRAERFVEASFIDRAKERWNAEIEAAVRWAANKDWIAAREDAEDTVSRLWARATGGELPSRTAERAGAALSEKAAQAATAARSAAEQTANRTKEAAQIKANEAKEAGTSIWERGFRKSKEVASQARAAVGLAEEKVQQKANGLVSVIETDAEKVIQKRFERKPEEVLKQSPEEVLEERYKSVV</sequence>
<evidence type="ECO:0000256" key="1">
    <source>
        <dbReference type="ARBA" id="ARBA00002689"/>
    </source>
</evidence>
<evidence type="ECO:0000256" key="4">
    <source>
        <dbReference type="ARBA" id="ARBA00018170"/>
    </source>
</evidence>
<evidence type="ECO:0000256" key="7">
    <source>
        <dbReference type="ARBA" id="ARBA00023128"/>
    </source>
</evidence>
<evidence type="ECO:0000256" key="6">
    <source>
        <dbReference type="ARBA" id="ARBA00022989"/>
    </source>
</evidence>
<evidence type="ECO:0000256" key="3">
    <source>
        <dbReference type="ARBA" id="ARBA00009188"/>
    </source>
</evidence>
<evidence type="ECO:0000256" key="11">
    <source>
        <dbReference type="RuleBase" id="RU363010"/>
    </source>
</evidence>
<keyword evidence="11" id="KW-0999">Mitochondrion inner membrane</keyword>
<protein>
    <recommendedName>
        <fullName evidence="4 11">MICOS complex subunit MIC12</fullName>
    </recommendedName>
    <alternativeName>
        <fullName evidence="10 11">Altered inheritance of mitochondria protein 5, mitochondrial</fullName>
    </alternativeName>
    <alternativeName>
        <fullName evidence="9 11">Found in mitochondrial proteome protein 51</fullName>
    </alternativeName>
</protein>
<evidence type="ECO:0000256" key="2">
    <source>
        <dbReference type="ARBA" id="ARBA00004370"/>
    </source>
</evidence>
<dbReference type="Proteomes" id="UP001140453">
    <property type="component" value="Unassembled WGS sequence"/>
</dbReference>
<keyword evidence="8" id="KW-0472">Membrane</keyword>
<dbReference type="GO" id="GO:0061617">
    <property type="term" value="C:MICOS complex"/>
    <property type="evidence" value="ECO:0007669"/>
    <property type="project" value="UniProtKB-UniRule"/>
</dbReference>
<evidence type="ECO:0000256" key="9">
    <source>
        <dbReference type="ARBA" id="ARBA00032159"/>
    </source>
</evidence>
<keyword evidence="5" id="KW-0812">Transmembrane</keyword>
<keyword evidence="7 11" id="KW-0496">Mitochondrion</keyword>
<evidence type="ECO:0000256" key="10">
    <source>
        <dbReference type="ARBA" id="ARBA00032985"/>
    </source>
</evidence>
<keyword evidence="6" id="KW-1133">Transmembrane helix</keyword>
<dbReference type="GO" id="GO:0044284">
    <property type="term" value="C:mitochondrial crista junction"/>
    <property type="evidence" value="ECO:0007669"/>
    <property type="project" value="InterPro"/>
</dbReference>